<feature type="binding site" evidence="13">
    <location>
        <position position="7"/>
    </location>
    <ligand>
        <name>Mg(2+)</name>
        <dbReference type="ChEBI" id="CHEBI:18420"/>
        <label>1</label>
    </ligand>
</feature>
<evidence type="ECO:0000256" key="4">
    <source>
        <dbReference type="ARBA" id="ARBA00022723"/>
    </source>
</evidence>
<evidence type="ECO:0000256" key="5">
    <source>
        <dbReference type="ARBA" id="ARBA00022759"/>
    </source>
</evidence>
<comment type="function">
    <text evidence="13">The RuvA-RuvB-RuvC complex processes Holliday junction (HJ) DNA during genetic recombination and DNA repair. Endonuclease that resolves HJ intermediates. Cleaves cruciform DNA by making single-stranded nicks across the HJ at symmetrical positions within the homologous arms, yielding a 5'-phosphate and a 3'-hydroxyl group; requires a central core of homology in the junction. The consensus cleavage sequence is 5'-(A/T)TT(C/G)-3'. Cleavage occurs on the 3'-side of the TT dinucleotide at the point of strand exchange. HJ branch migration catalyzed by RuvA-RuvB allows RuvC to scan DNA until it finds its consensus sequence, where it cleaves and resolves the cruciform DNA.</text>
</comment>
<comment type="cofactor">
    <cofactor evidence="13">
        <name>Mg(2+)</name>
        <dbReference type="ChEBI" id="CHEBI:18420"/>
    </cofactor>
    <text evidence="13">Binds 2 Mg(2+) ion per subunit.</text>
</comment>
<comment type="caution">
    <text evidence="15">The sequence shown here is derived from an EMBL/GenBank/DDBJ whole genome shotgun (WGS) entry which is preliminary data.</text>
</comment>
<feature type="binding site" evidence="13">
    <location>
        <position position="140"/>
    </location>
    <ligand>
        <name>Mg(2+)</name>
        <dbReference type="ChEBI" id="CHEBI:18420"/>
        <label>1</label>
    </ligand>
</feature>
<dbReference type="PANTHER" id="PTHR30194">
    <property type="entry name" value="CROSSOVER JUNCTION ENDODEOXYRIBONUCLEASE RUVC"/>
    <property type="match status" value="1"/>
</dbReference>
<evidence type="ECO:0000256" key="8">
    <source>
        <dbReference type="ARBA" id="ARBA00022842"/>
    </source>
</evidence>
<evidence type="ECO:0000256" key="14">
    <source>
        <dbReference type="NCBIfam" id="TIGR00228"/>
    </source>
</evidence>
<evidence type="ECO:0000256" key="9">
    <source>
        <dbReference type="ARBA" id="ARBA00023125"/>
    </source>
</evidence>
<dbReference type="PANTHER" id="PTHR30194:SF3">
    <property type="entry name" value="CROSSOVER JUNCTION ENDODEOXYRIBONUCLEASE RUVC"/>
    <property type="match status" value="1"/>
</dbReference>
<dbReference type="PRINTS" id="PR00696">
    <property type="entry name" value="RSOLVASERUVC"/>
</dbReference>
<evidence type="ECO:0000256" key="2">
    <source>
        <dbReference type="ARBA" id="ARBA00022490"/>
    </source>
</evidence>
<name>A0A0B0EQU1_9BACT</name>
<feature type="binding site" evidence="13">
    <location>
        <position position="67"/>
    </location>
    <ligand>
        <name>Mg(2+)</name>
        <dbReference type="ChEBI" id="CHEBI:18420"/>
        <label>2</label>
    </ligand>
</feature>
<comment type="similarity">
    <text evidence="1 13">Belongs to the RuvC family.</text>
</comment>
<sequence length="159" mass="17257">MRVLGIDPGTMVTGFGIVDDIRGKLSPVDYGTIEGKRKDSFQDRLKIMFDGLNKAIEDYKPDQVALESAFYGKSVKAAIKIGEARGVAILCAALAGIPLFEYAPTEIKRAVVGIGNAQKVQVSKMVKILLSLSEVPEKYDTTDALAIAICHCHRMKLTV</sequence>
<dbReference type="PROSITE" id="PS01321">
    <property type="entry name" value="RUVC"/>
    <property type="match status" value="1"/>
</dbReference>
<dbReference type="NCBIfam" id="TIGR00228">
    <property type="entry name" value="ruvC"/>
    <property type="match status" value="1"/>
</dbReference>
<evidence type="ECO:0000256" key="7">
    <source>
        <dbReference type="ARBA" id="ARBA00022801"/>
    </source>
</evidence>
<dbReference type="InterPro" id="IPR012337">
    <property type="entry name" value="RNaseH-like_sf"/>
</dbReference>
<comment type="subunit">
    <text evidence="13">Homodimer which binds Holliday junction (HJ) DNA. The HJ becomes 2-fold symmetrical on binding to RuvC with unstacked arms; it has a different conformation from HJ DNA in complex with RuvA. In the full resolvosome a probable DNA-RuvA(4)-RuvB(12)-RuvC(2) complex forms which resolves the HJ.</text>
</comment>
<dbReference type="CDD" id="cd16962">
    <property type="entry name" value="RuvC"/>
    <property type="match status" value="1"/>
</dbReference>
<dbReference type="GO" id="GO:0008821">
    <property type="term" value="F:crossover junction DNA endonuclease activity"/>
    <property type="evidence" value="ECO:0007669"/>
    <property type="project" value="UniProtKB-UniRule"/>
</dbReference>
<dbReference type="HAMAP" id="MF_00034">
    <property type="entry name" value="RuvC"/>
    <property type="match status" value="1"/>
</dbReference>
<dbReference type="GO" id="GO:0000287">
    <property type="term" value="F:magnesium ion binding"/>
    <property type="evidence" value="ECO:0007669"/>
    <property type="project" value="UniProtKB-UniRule"/>
</dbReference>
<keyword evidence="5 13" id="KW-0255">Endonuclease</keyword>
<comment type="subcellular location">
    <subcellularLocation>
        <location evidence="13">Cytoplasm</location>
    </subcellularLocation>
</comment>
<dbReference type="GO" id="GO:0006310">
    <property type="term" value="P:DNA recombination"/>
    <property type="evidence" value="ECO:0007669"/>
    <property type="project" value="UniProtKB-UniRule"/>
</dbReference>
<dbReference type="EMBL" id="JRYO01000053">
    <property type="protein sequence ID" value="KHE93508.1"/>
    <property type="molecule type" value="Genomic_DNA"/>
</dbReference>
<evidence type="ECO:0000313" key="16">
    <source>
        <dbReference type="Proteomes" id="UP000030652"/>
    </source>
</evidence>
<evidence type="ECO:0000256" key="13">
    <source>
        <dbReference type="HAMAP-Rule" id="MF_00034"/>
    </source>
</evidence>
<dbReference type="SUPFAM" id="SSF53098">
    <property type="entry name" value="Ribonuclease H-like"/>
    <property type="match status" value="1"/>
</dbReference>
<evidence type="ECO:0000256" key="10">
    <source>
        <dbReference type="ARBA" id="ARBA00023172"/>
    </source>
</evidence>
<dbReference type="InterPro" id="IPR036397">
    <property type="entry name" value="RNaseH_sf"/>
</dbReference>
<feature type="active site" evidence="13">
    <location>
        <position position="67"/>
    </location>
</feature>
<feature type="active site" evidence="13">
    <location>
        <position position="7"/>
    </location>
</feature>
<comment type="catalytic activity">
    <reaction evidence="12 13">
        <text>Endonucleolytic cleavage at a junction such as a reciprocal single-stranded crossover between two homologous DNA duplexes (Holliday junction).</text>
        <dbReference type="EC" id="3.1.21.10"/>
    </reaction>
</comment>
<evidence type="ECO:0000256" key="3">
    <source>
        <dbReference type="ARBA" id="ARBA00022722"/>
    </source>
</evidence>
<keyword evidence="2 13" id="KW-0963">Cytoplasm</keyword>
<gene>
    <name evidence="13 15" type="primary">ruvC</name>
    <name evidence="15" type="ORF">SCABRO_00727</name>
</gene>
<dbReference type="Pfam" id="PF02075">
    <property type="entry name" value="RuvC"/>
    <property type="match status" value="1"/>
</dbReference>
<dbReference type="GO" id="GO:0006281">
    <property type="term" value="P:DNA repair"/>
    <property type="evidence" value="ECO:0007669"/>
    <property type="project" value="UniProtKB-UniRule"/>
</dbReference>
<dbReference type="GO" id="GO:0003677">
    <property type="term" value="F:DNA binding"/>
    <property type="evidence" value="ECO:0007669"/>
    <property type="project" value="UniProtKB-KW"/>
</dbReference>
<evidence type="ECO:0000256" key="11">
    <source>
        <dbReference type="ARBA" id="ARBA00023204"/>
    </source>
</evidence>
<evidence type="ECO:0000256" key="6">
    <source>
        <dbReference type="ARBA" id="ARBA00022763"/>
    </source>
</evidence>
<evidence type="ECO:0000256" key="1">
    <source>
        <dbReference type="ARBA" id="ARBA00009518"/>
    </source>
</evidence>
<dbReference type="Proteomes" id="UP000030652">
    <property type="component" value="Unassembled WGS sequence"/>
</dbReference>
<evidence type="ECO:0000256" key="12">
    <source>
        <dbReference type="ARBA" id="ARBA00029354"/>
    </source>
</evidence>
<feature type="active site" evidence="13">
    <location>
        <position position="140"/>
    </location>
</feature>
<organism evidence="15 16">
    <name type="scientific">Candidatus Scalindua brodae</name>
    <dbReference type="NCBI Taxonomy" id="237368"/>
    <lineage>
        <taxon>Bacteria</taxon>
        <taxon>Pseudomonadati</taxon>
        <taxon>Planctomycetota</taxon>
        <taxon>Candidatus Brocadiia</taxon>
        <taxon>Candidatus Brocadiales</taxon>
        <taxon>Candidatus Scalinduaceae</taxon>
        <taxon>Candidatus Scalindua</taxon>
    </lineage>
</organism>
<accession>A0A0B0EQU1</accession>
<dbReference type="GO" id="GO:0005737">
    <property type="term" value="C:cytoplasm"/>
    <property type="evidence" value="ECO:0007669"/>
    <property type="project" value="UniProtKB-SubCell"/>
</dbReference>
<keyword evidence="11 13" id="KW-0234">DNA repair</keyword>
<dbReference type="GO" id="GO:0048476">
    <property type="term" value="C:Holliday junction resolvase complex"/>
    <property type="evidence" value="ECO:0007669"/>
    <property type="project" value="UniProtKB-UniRule"/>
</dbReference>
<evidence type="ECO:0000313" key="15">
    <source>
        <dbReference type="EMBL" id="KHE93508.1"/>
    </source>
</evidence>
<keyword evidence="6 13" id="KW-0227">DNA damage</keyword>
<dbReference type="InterPro" id="IPR002176">
    <property type="entry name" value="X-over_junc_endoDNase_RuvC"/>
</dbReference>
<protein>
    <recommendedName>
        <fullName evidence="13 14">Crossover junction endodeoxyribonuclease RuvC</fullName>
        <ecNumber evidence="13 14">3.1.21.10</ecNumber>
    </recommendedName>
    <alternativeName>
        <fullName evidence="13">Holliday junction nuclease RuvC</fullName>
    </alternativeName>
    <alternativeName>
        <fullName evidence="13">Holliday junction resolvase RuvC</fullName>
    </alternativeName>
</protein>
<keyword evidence="7 13" id="KW-0378">Hydrolase</keyword>
<dbReference type="PATRIC" id="fig|237368.3.peg.782"/>
<keyword evidence="4 13" id="KW-0479">Metal-binding</keyword>
<reference evidence="15 16" key="1">
    <citation type="submission" date="2014-10" db="EMBL/GenBank/DDBJ databases">
        <title>Draft genome of anammox bacterium scalindua brodae, obtained using differential coverage binning of sequence data from two enrichment reactors.</title>
        <authorList>
            <person name="Speth D.R."/>
            <person name="Russ L."/>
            <person name="Kartal B."/>
            <person name="Op den Camp H.J."/>
            <person name="Dutilh B.E."/>
            <person name="Jetten M.S."/>
        </authorList>
    </citation>
    <scope>NUCLEOTIDE SEQUENCE [LARGE SCALE GENOMIC DNA]</scope>
    <source>
        <strain evidence="15">RU1</strain>
    </source>
</reference>
<keyword evidence="9 13" id="KW-0238">DNA-binding</keyword>
<dbReference type="Gene3D" id="3.30.420.10">
    <property type="entry name" value="Ribonuclease H-like superfamily/Ribonuclease H"/>
    <property type="match status" value="1"/>
</dbReference>
<dbReference type="InterPro" id="IPR020563">
    <property type="entry name" value="X-over_junc_endoDNase_Mg_BS"/>
</dbReference>
<dbReference type="FunFam" id="3.30.420.10:FF:000002">
    <property type="entry name" value="Crossover junction endodeoxyribonuclease RuvC"/>
    <property type="match status" value="1"/>
</dbReference>
<proteinExistence type="inferred from homology"/>
<keyword evidence="10 13" id="KW-0233">DNA recombination</keyword>
<dbReference type="eggNOG" id="COG0817">
    <property type="taxonomic scope" value="Bacteria"/>
</dbReference>
<dbReference type="AlphaFoldDB" id="A0A0B0EQU1"/>
<keyword evidence="3 13" id="KW-0540">Nuclease</keyword>
<dbReference type="NCBIfam" id="NF000711">
    <property type="entry name" value="PRK00039.2-1"/>
    <property type="match status" value="1"/>
</dbReference>
<dbReference type="EC" id="3.1.21.10" evidence="13 14"/>
<keyword evidence="8 13" id="KW-0460">Magnesium</keyword>